<feature type="transmembrane region" description="Helical" evidence="1">
    <location>
        <begin position="9"/>
        <end position="32"/>
    </location>
</feature>
<dbReference type="EMBL" id="BFAY01000014">
    <property type="protein sequence ID" value="GBF40724.1"/>
    <property type="molecule type" value="Genomic_DNA"/>
</dbReference>
<reference evidence="2 3" key="1">
    <citation type="submission" date="2018-02" db="EMBL/GenBank/DDBJ databases">
        <title>Novel Leptospira species isolated from soil and water in Japan.</title>
        <authorList>
            <person name="Nakao R."/>
            <person name="Masuzawa T."/>
        </authorList>
    </citation>
    <scope>NUCLEOTIDE SEQUENCE [LARGE SCALE GENOMIC DNA]</scope>
    <source>
        <strain evidence="2 3">E8</strain>
    </source>
</reference>
<gene>
    <name evidence="2" type="ORF">LPTSP1_37420</name>
</gene>
<dbReference type="OrthoDB" id="1375100at2"/>
<evidence type="ECO:0000313" key="3">
    <source>
        <dbReference type="Proteomes" id="UP000245076"/>
    </source>
</evidence>
<dbReference type="AlphaFoldDB" id="A0A2P2D7X0"/>
<proteinExistence type="predicted"/>
<sequence>MKITKEKKVIAIIGIGVAVYISILLLGNIPLIKFVTLTGRFIFPPLDAAVYLDDKLENRARVFAIKSIYDPFRFEKHGQPINALILWIPNSDSEYQRTIIYINLDLKMLGDVNSSNREYDLFFSWLLFQSDNGQYMVPWQDAFKGRGFDPNMKITDKDISFKLPTDYLGTVNEIKITKD</sequence>
<name>A0A2P2D7X0_9LEPT</name>
<keyword evidence="1" id="KW-0472">Membrane</keyword>
<protein>
    <submittedName>
        <fullName evidence="2">Uncharacterized protein</fullName>
    </submittedName>
</protein>
<dbReference type="RefSeq" id="WP_135354768.1">
    <property type="nucleotide sequence ID" value="NZ_BFAY01000014.1"/>
</dbReference>
<dbReference type="Proteomes" id="UP000245076">
    <property type="component" value="Unassembled WGS sequence"/>
</dbReference>
<keyword evidence="3" id="KW-1185">Reference proteome</keyword>
<accession>A0A2P2D7X0</accession>
<keyword evidence="1" id="KW-0812">Transmembrane</keyword>
<organism evidence="2 3">
    <name type="scientific">Leptospira johnsonii</name>
    <dbReference type="NCBI Taxonomy" id="1917820"/>
    <lineage>
        <taxon>Bacteria</taxon>
        <taxon>Pseudomonadati</taxon>
        <taxon>Spirochaetota</taxon>
        <taxon>Spirochaetia</taxon>
        <taxon>Leptospirales</taxon>
        <taxon>Leptospiraceae</taxon>
        <taxon>Leptospira</taxon>
    </lineage>
</organism>
<evidence type="ECO:0000313" key="2">
    <source>
        <dbReference type="EMBL" id="GBF40724.1"/>
    </source>
</evidence>
<keyword evidence="1" id="KW-1133">Transmembrane helix</keyword>
<comment type="caution">
    <text evidence="2">The sequence shown here is derived from an EMBL/GenBank/DDBJ whole genome shotgun (WGS) entry which is preliminary data.</text>
</comment>
<evidence type="ECO:0000256" key="1">
    <source>
        <dbReference type="SAM" id="Phobius"/>
    </source>
</evidence>